<evidence type="ECO:0000313" key="2">
    <source>
        <dbReference type="EMBL" id="ELU01039.1"/>
    </source>
</evidence>
<dbReference type="Proteomes" id="UP000014760">
    <property type="component" value="Unassembled WGS sequence"/>
</dbReference>
<feature type="region of interest" description="Disordered" evidence="1">
    <location>
        <begin position="1"/>
        <end position="56"/>
    </location>
</feature>
<dbReference type="AlphaFoldDB" id="R7U503"/>
<sequence length="157" mass="17614">MSMAQDRTATWVNGADPSAAVEDEDEENVQPTYSNEENVLAYNNPPRSAGGSVSSTQSIRLLRRKAELRMQQLKDLQQLNMESLMIANKREMVKAQLELDELCAEEEEMCENEVQFRPQARNAVHAQKPASTLRKDTPPTNELALSSHHILDCLGMS</sequence>
<gene>
    <name evidence="2" type="ORF">CAPTEDRAFT_186588</name>
</gene>
<dbReference type="HOGENOM" id="CLU_1754247_0_0_1"/>
<reference evidence="3" key="3">
    <citation type="submission" date="2015-06" db="UniProtKB">
        <authorList>
            <consortium name="EnsemblMetazoa"/>
        </authorList>
    </citation>
    <scope>IDENTIFICATION</scope>
</reference>
<evidence type="ECO:0000313" key="4">
    <source>
        <dbReference type="Proteomes" id="UP000014760"/>
    </source>
</evidence>
<organism evidence="2">
    <name type="scientific">Capitella teleta</name>
    <name type="common">Polychaete worm</name>
    <dbReference type="NCBI Taxonomy" id="283909"/>
    <lineage>
        <taxon>Eukaryota</taxon>
        <taxon>Metazoa</taxon>
        <taxon>Spiralia</taxon>
        <taxon>Lophotrochozoa</taxon>
        <taxon>Annelida</taxon>
        <taxon>Polychaeta</taxon>
        <taxon>Sedentaria</taxon>
        <taxon>Scolecida</taxon>
        <taxon>Capitellidae</taxon>
        <taxon>Capitella</taxon>
    </lineage>
</organism>
<proteinExistence type="predicted"/>
<name>R7U503_CAPTE</name>
<accession>R7U503</accession>
<dbReference type="EMBL" id="AMQN01009431">
    <property type="status" value="NOT_ANNOTATED_CDS"/>
    <property type="molecule type" value="Genomic_DNA"/>
</dbReference>
<dbReference type="EnsemblMetazoa" id="CapteT186588">
    <property type="protein sequence ID" value="CapteP186588"/>
    <property type="gene ID" value="CapteG186588"/>
</dbReference>
<reference evidence="2 4" key="2">
    <citation type="journal article" date="2013" name="Nature">
        <title>Insights into bilaterian evolution from three spiralian genomes.</title>
        <authorList>
            <person name="Simakov O."/>
            <person name="Marletaz F."/>
            <person name="Cho S.J."/>
            <person name="Edsinger-Gonzales E."/>
            <person name="Havlak P."/>
            <person name="Hellsten U."/>
            <person name="Kuo D.H."/>
            <person name="Larsson T."/>
            <person name="Lv J."/>
            <person name="Arendt D."/>
            <person name="Savage R."/>
            <person name="Osoegawa K."/>
            <person name="de Jong P."/>
            <person name="Grimwood J."/>
            <person name="Chapman J.A."/>
            <person name="Shapiro H."/>
            <person name="Aerts A."/>
            <person name="Otillar R.P."/>
            <person name="Terry A.Y."/>
            <person name="Boore J.L."/>
            <person name="Grigoriev I.V."/>
            <person name="Lindberg D.R."/>
            <person name="Seaver E.C."/>
            <person name="Weisblat D.A."/>
            <person name="Putnam N.H."/>
            <person name="Rokhsar D.S."/>
        </authorList>
    </citation>
    <scope>NUCLEOTIDE SEQUENCE</scope>
    <source>
        <strain evidence="2 4">I ESC-2004</strain>
    </source>
</reference>
<evidence type="ECO:0000313" key="3">
    <source>
        <dbReference type="EnsemblMetazoa" id="CapteP186588"/>
    </source>
</evidence>
<keyword evidence="4" id="KW-1185">Reference proteome</keyword>
<feature type="compositionally biased region" description="Polar residues" evidence="1">
    <location>
        <begin position="1"/>
        <end position="11"/>
    </location>
</feature>
<evidence type="ECO:0000256" key="1">
    <source>
        <dbReference type="SAM" id="MobiDB-lite"/>
    </source>
</evidence>
<reference evidence="4" key="1">
    <citation type="submission" date="2012-12" db="EMBL/GenBank/DDBJ databases">
        <authorList>
            <person name="Hellsten U."/>
            <person name="Grimwood J."/>
            <person name="Chapman J.A."/>
            <person name="Shapiro H."/>
            <person name="Aerts A."/>
            <person name="Otillar R.P."/>
            <person name="Terry A.Y."/>
            <person name="Boore J.L."/>
            <person name="Simakov O."/>
            <person name="Marletaz F."/>
            <person name="Cho S.-J."/>
            <person name="Edsinger-Gonzales E."/>
            <person name="Havlak P."/>
            <person name="Kuo D.-H."/>
            <person name="Larsson T."/>
            <person name="Lv J."/>
            <person name="Arendt D."/>
            <person name="Savage R."/>
            <person name="Osoegawa K."/>
            <person name="de Jong P."/>
            <person name="Lindberg D.R."/>
            <person name="Seaver E.C."/>
            <person name="Weisblat D.A."/>
            <person name="Putnam N.H."/>
            <person name="Grigoriev I.V."/>
            <person name="Rokhsar D.S."/>
        </authorList>
    </citation>
    <scope>NUCLEOTIDE SEQUENCE</scope>
    <source>
        <strain evidence="4">I ESC-2004</strain>
    </source>
</reference>
<protein>
    <submittedName>
        <fullName evidence="2 3">Uncharacterized protein</fullName>
    </submittedName>
</protein>
<dbReference type="EMBL" id="AMQN01009432">
    <property type="status" value="NOT_ANNOTATED_CDS"/>
    <property type="molecule type" value="Genomic_DNA"/>
</dbReference>
<dbReference type="EMBL" id="KB305422">
    <property type="protein sequence ID" value="ELU01039.1"/>
    <property type="molecule type" value="Genomic_DNA"/>
</dbReference>